<evidence type="ECO:0000313" key="6">
    <source>
        <dbReference type="Proteomes" id="UP000199622"/>
    </source>
</evidence>
<protein>
    <submittedName>
        <fullName evidence="5">Xanthine dehydrogenase, molybdenum binding subunit apoprotein</fullName>
    </submittedName>
</protein>
<dbReference type="Pfam" id="PF20256">
    <property type="entry name" value="MoCoBD_2"/>
    <property type="match status" value="1"/>
</dbReference>
<dbReference type="SUPFAM" id="SSF54665">
    <property type="entry name" value="CO dehydrogenase molybdoprotein N-domain-like"/>
    <property type="match status" value="1"/>
</dbReference>
<sequence length="815" mass="87435">MTTEQIARPATRRFTGKPMPRKEDDRLLKAQGEFGDDTPVAHLGYLAFVRSPYAHARITAIDVSAAEQVDGYLGCLLPEEVETLTDPYMELQGPPGDAEVDRCLASGGSVRFSGEPVVAVAGDSREAARDAAAAVVVEYEPLPHVVDAREAVREDAPLVHPQIGSNIAFDTLYDWGDIEFALANADHVVEVGELHFHRFSSTPLECSAITVEYDAGVDTFTFTGGFATPQLATFNLAVALRHPANRLRVLSKDFGGSFGVKLNTHIPATAAALLSRKLGRPVRWTETRSEQHLMGGHGNERWFRNVKMALQADGTVLGLTYDALDDVGAYTRYEPLGGVIWTQVANACYQLKHLKVRYRSVYTNKGPVHPNRGYSRMQHLWLVERMMDIAAHRLGFDPVEFRLHNYVQPDQYPYTTVNGCVYDSGDLPLSLRKALDLIDYRSARKLQQEVAGTGKRIGIGIGSTLDSGTNNFGQARLINAHLPFGGNTEGGLVKLGADGSVYATTGGVAFGQGHETTVAQVVADMLGVGYDDVHVQRGSDSALSAQTGFSGSYASQFAVTGIGAILNATKRLIREISLVAAATLGCTPEEIELADGTARVAGDPERALPLAAVAGIVHFSPADLPADVAEEVGLVARSVYRAPFELPDLDRKYGNLTLTYATQIHVCVVEIDEATGHTKLLRYAMVDDCGTPINPMVIEGQVHGATVHGISAALFEHFAYDGDGQLAAGNFYDYHAATALDLPSFAYGSVVSPSPFTPIGAKGMGEGGGAPLHALSAAIQDAVGDHGMVLESFNPPERVLALLRGLDAEKVKVSR</sequence>
<dbReference type="SUPFAM" id="SSF56003">
    <property type="entry name" value="Molybdenum cofactor-binding domain"/>
    <property type="match status" value="1"/>
</dbReference>
<dbReference type="PANTHER" id="PTHR11908:SF132">
    <property type="entry name" value="ALDEHYDE OXIDASE 1-RELATED"/>
    <property type="match status" value="1"/>
</dbReference>
<dbReference type="STRING" id="208445.SAMN04489727_6490"/>
<dbReference type="RefSeq" id="WP_208613432.1">
    <property type="nucleotide sequence ID" value="NZ_FNSO01000004.1"/>
</dbReference>
<organism evidence="5 6">
    <name type="scientific">Amycolatopsis tolypomycina</name>
    <dbReference type="NCBI Taxonomy" id="208445"/>
    <lineage>
        <taxon>Bacteria</taxon>
        <taxon>Bacillati</taxon>
        <taxon>Actinomycetota</taxon>
        <taxon>Actinomycetes</taxon>
        <taxon>Pseudonocardiales</taxon>
        <taxon>Pseudonocardiaceae</taxon>
        <taxon>Amycolatopsis</taxon>
    </lineage>
</organism>
<reference evidence="6" key="1">
    <citation type="submission" date="2016-10" db="EMBL/GenBank/DDBJ databases">
        <authorList>
            <person name="Varghese N."/>
            <person name="Submissions S."/>
        </authorList>
    </citation>
    <scope>NUCLEOTIDE SEQUENCE [LARGE SCALE GENOMIC DNA]</scope>
    <source>
        <strain evidence="6">DSM 44544</strain>
    </source>
</reference>
<dbReference type="Gene3D" id="3.30.365.10">
    <property type="entry name" value="Aldehyde oxidase/xanthine dehydrogenase, molybdopterin binding domain"/>
    <property type="match status" value="4"/>
</dbReference>
<gene>
    <name evidence="5" type="ORF">SAMN04489727_6490</name>
</gene>
<dbReference type="SMART" id="SM01008">
    <property type="entry name" value="Ald_Xan_dh_C"/>
    <property type="match status" value="1"/>
</dbReference>
<feature type="region of interest" description="Disordered" evidence="3">
    <location>
        <begin position="1"/>
        <end position="22"/>
    </location>
</feature>
<dbReference type="Proteomes" id="UP000199622">
    <property type="component" value="Unassembled WGS sequence"/>
</dbReference>
<feature type="domain" description="Aldehyde oxidase/xanthine dehydrogenase a/b hammerhead" evidence="4">
    <location>
        <begin position="29"/>
        <end position="143"/>
    </location>
</feature>
<dbReference type="PANTHER" id="PTHR11908">
    <property type="entry name" value="XANTHINE DEHYDROGENASE"/>
    <property type="match status" value="1"/>
</dbReference>
<dbReference type="InterPro" id="IPR000674">
    <property type="entry name" value="Ald_Oxase/Xan_DH_a/b"/>
</dbReference>
<dbReference type="InterPro" id="IPR046867">
    <property type="entry name" value="AldOxase/xan_DH_MoCoBD2"/>
</dbReference>
<evidence type="ECO:0000256" key="2">
    <source>
        <dbReference type="ARBA" id="ARBA00023002"/>
    </source>
</evidence>
<proteinExistence type="predicted"/>
<keyword evidence="6" id="KW-1185">Reference proteome</keyword>
<dbReference type="Gene3D" id="3.90.1170.50">
    <property type="entry name" value="Aldehyde oxidase/xanthine dehydrogenase, a/b hammerhead"/>
    <property type="match status" value="1"/>
</dbReference>
<dbReference type="InterPro" id="IPR037165">
    <property type="entry name" value="AldOxase/xan_DH_Mopterin-bd_sf"/>
</dbReference>
<dbReference type="InterPro" id="IPR036856">
    <property type="entry name" value="Ald_Oxase/Xan_DH_a/b_sf"/>
</dbReference>
<dbReference type="GO" id="GO:0016491">
    <property type="term" value="F:oxidoreductase activity"/>
    <property type="evidence" value="ECO:0007669"/>
    <property type="project" value="UniProtKB-KW"/>
</dbReference>
<evidence type="ECO:0000313" key="5">
    <source>
        <dbReference type="EMBL" id="SED11762.1"/>
    </source>
</evidence>
<dbReference type="Pfam" id="PF01315">
    <property type="entry name" value="Ald_Xan_dh_C"/>
    <property type="match status" value="1"/>
</dbReference>
<dbReference type="InterPro" id="IPR016208">
    <property type="entry name" value="Ald_Oxase/xanthine_DH-like"/>
</dbReference>
<accession>A0A1H4Y194</accession>
<dbReference type="AlphaFoldDB" id="A0A1H4Y194"/>
<evidence type="ECO:0000256" key="1">
    <source>
        <dbReference type="ARBA" id="ARBA00022505"/>
    </source>
</evidence>
<dbReference type="InterPro" id="IPR008274">
    <property type="entry name" value="AldOxase/xan_DH_MoCoBD1"/>
</dbReference>
<keyword evidence="2" id="KW-0560">Oxidoreductase</keyword>
<evidence type="ECO:0000256" key="3">
    <source>
        <dbReference type="SAM" id="MobiDB-lite"/>
    </source>
</evidence>
<dbReference type="Pfam" id="PF02738">
    <property type="entry name" value="MoCoBD_1"/>
    <property type="match status" value="1"/>
</dbReference>
<name>A0A1H4Y194_9PSEU</name>
<dbReference type="GO" id="GO:0005506">
    <property type="term" value="F:iron ion binding"/>
    <property type="evidence" value="ECO:0007669"/>
    <property type="project" value="InterPro"/>
</dbReference>
<evidence type="ECO:0000259" key="4">
    <source>
        <dbReference type="SMART" id="SM01008"/>
    </source>
</evidence>
<keyword evidence="1" id="KW-0500">Molybdenum</keyword>
<dbReference type="EMBL" id="FNSO01000004">
    <property type="protein sequence ID" value="SED11762.1"/>
    <property type="molecule type" value="Genomic_DNA"/>
</dbReference>